<accession>A0A517MLC3</accession>
<name>A0A517MLC3_9BACT</name>
<feature type="region of interest" description="Disordered" evidence="1">
    <location>
        <begin position="1"/>
        <end position="30"/>
    </location>
</feature>
<dbReference type="Proteomes" id="UP000320672">
    <property type="component" value="Chromosome"/>
</dbReference>
<dbReference type="KEGG" id="rml:FF011L_44840"/>
<reference evidence="2 3" key="1">
    <citation type="submission" date="2019-02" db="EMBL/GenBank/DDBJ databases">
        <title>Deep-cultivation of Planctomycetes and their phenomic and genomic characterization uncovers novel biology.</title>
        <authorList>
            <person name="Wiegand S."/>
            <person name="Jogler M."/>
            <person name="Boedeker C."/>
            <person name="Pinto D."/>
            <person name="Vollmers J."/>
            <person name="Rivas-Marin E."/>
            <person name="Kohn T."/>
            <person name="Peeters S.H."/>
            <person name="Heuer A."/>
            <person name="Rast P."/>
            <person name="Oberbeckmann S."/>
            <person name="Bunk B."/>
            <person name="Jeske O."/>
            <person name="Meyerdierks A."/>
            <person name="Storesund J.E."/>
            <person name="Kallscheuer N."/>
            <person name="Luecker S."/>
            <person name="Lage O.M."/>
            <person name="Pohl T."/>
            <person name="Merkel B.J."/>
            <person name="Hornburger P."/>
            <person name="Mueller R.-W."/>
            <person name="Bruemmer F."/>
            <person name="Labrenz M."/>
            <person name="Spormann A.M."/>
            <person name="Op den Camp H."/>
            <person name="Overmann J."/>
            <person name="Amann R."/>
            <person name="Jetten M.S.M."/>
            <person name="Mascher T."/>
            <person name="Medema M.H."/>
            <person name="Devos D.P."/>
            <person name="Kaster A.-K."/>
            <person name="Ovreas L."/>
            <person name="Rohde M."/>
            <person name="Galperin M.Y."/>
            <person name="Jogler C."/>
        </authorList>
    </citation>
    <scope>NUCLEOTIDE SEQUENCE [LARGE SCALE GENOMIC DNA]</scope>
    <source>
        <strain evidence="2 3">FF011L</strain>
    </source>
</reference>
<evidence type="ECO:0000256" key="1">
    <source>
        <dbReference type="SAM" id="MobiDB-lite"/>
    </source>
</evidence>
<gene>
    <name evidence="2" type="ORF">FF011L_44840</name>
</gene>
<proteinExistence type="predicted"/>
<dbReference type="EMBL" id="CP036262">
    <property type="protein sequence ID" value="QDS95684.1"/>
    <property type="molecule type" value="Genomic_DNA"/>
</dbReference>
<evidence type="ECO:0000313" key="3">
    <source>
        <dbReference type="Proteomes" id="UP000320672"/>
    </source>
</evidence>
<sequence>MSGRFSFPPQRLPESLYGKEKPTDREQGGPGRWAVLLAERSEMFARVGVAAAGCSPPTVYYGFSPPRWQVQQYST</sequence>
<dbReference type="AlphaFoldDB" id="A0A517MLC3"/>
<organism evidence="2 3">
    <name type="scientific">Roseimaritima multifibrata</name>
    <dbReference type="NCBI Taxonomy" id="1930274"/>
    <lineage>
        <taxon>Bacteria</taxon>
        <taxon>Pseudomonadati</taxon>
        <taxon>Planctomycetota</taxon>
        <taxon>Planctomycetia</taxon>
        <taxon>Pirellulales</taxon>
        <taxon>Pirellulaceae</taxon>
        <taxon>Roseimaritima</taxon>
    </lineage>
</organism>
<protein>
    <submittedName>
        <fullName evidence="2">Uncharacterized protein</fullName>
    </submittedName>
</protein>
<keyword evidence="3" id="KW-1185">Reference proteome</keyword>
<feature type="compositionally biased region" description="Basic and acidic residues" evidence="1">
    <location>
        <begin position="17"/>
        <end position="27"/>
    </location>
</feature>
<evidence type="ECO:0000313" key="2">
    <source>
        <dbReference type="EMBL" id="QDS95684.1"/>
    </source>
</evidence>